<dbReference type="EMBL" id="LJSX01000034">
    <property type="protein sequence ID" value="KPQ09145.1"/>
    <property type="molecule type" value="Genomic_DNA"/>
</dbReference>
<comment type="similarity">
    <text evidence="1 4">Belongs to the glycosyl hydrolase 26 family.</text>
</comment>
<dbReference type="InterPro" id="IPR000805">
    <property type="entry name" value="Glyco_hydro_26"/>
</dbReference>
<dbReference type="PROSITE" id="PS51318">
    <property type="entry name" value="TAT"/>
    <property type="match status" value="1"/>
</dbReference>
<dbReference type="SUPFAM" id="SSF51445">
    <property type="entry name" value="(Trans)glycosidases"/>
    <property type="match status" value="1"/>
</dbReference>
<dbReference type="InterPro" id="IPR017853">
    <property type="entry name" value="GH"/>
</dbReference>
<feature type="domain" description="GH26" evidence="5">
    <location>
        <begin position="60"/>
        <end position="351"/>
    </location>
</feature>
<evidence type="ECO:0000313" key="9">
    <source>
        <dbReference type="Proteomes" id="UP000182800"/>
    </source>
</evidence>
<keyword evidence="2 4" id="KW-0378">Hydrolase</keyword>
<reference evidence="6 8" key="1">
    <citation type="submission" date="2015-09" db="EMBL/GenBank/DDBJ databases">
        <title>Identification and resolution of microdiversity through metagenomic sequencing of parallel consortia.</title>
        <authorList>
            <person name="Nelson W.C."/>
            <person name="Romine M.F."/>
            <person name="Lindemann S.R."/>
        </authorList>
    </citation>
    <scope>NUCLEOTIDE SEQUENCE [LARGE SCALE GENOMIC DNA]</scope>
    <source>
        <strain evidence="6">HL-109</strain>
    </source>
</reference>
<dbReference type="AlphaFoldDB" id="A0A0P7X381"/>
<organism evidence="6 8">
    <name type="scientific">Saliniramus fredricksonii</name>
    <dbReference type="NCBI Taxonomy" id="1653334"/>
    <lineage>
        <taxon>Bacteria</taxon>
        <taxon>Pseudomonadati</taxon>
        <taxon>Pseudomonadota</taxon>
        <taxon>Alphaproteobacteria</taxon>
        <taxon>Hyphomicrobiales</taxon>
        <taxon>Salinarimonadaceae</taxon>
        <taxon>Saliniramus</taxon>
    </lineage>
</organism>
<sequence>MNTSKKSDNITNGGANILNAFGGIQGESVMCSVSNRITRRGILCGTATAAMAAALAPMAVGTRPAMAQPASLAGRDLLRDKRPVLHEAGTLFGAYDPYGDFSEDDRLATEHLFLPWEDIELGGLGVADEYARERGRKILITIEPWSWALDWNVSEAELRELVLGGFRDENMRSILRAVAGFRSPLIIRWAQEMESTTGRFSWQNWAPADYIEAYRRMAAITREMLPEAQLMWSPKGEPALVDYYPGDDVVDIVGLSVFGLDEYDEIEYGGPRSFAESLQQGYDLTVGYGKPIWVAELGYEGAEPYLASWADDVTRPFDAFTELREVIYFNDQEVHPWPYDLGLPNWRVMRDRPIYPVRR</sequence>
<dbReference type="GO" id="GO:0008810">
    <property type="term" value="F:cellulase activity"/>
    <property type="evidence" value="ECO:0007669"/>
    <property type="project" value="UniProtKB-EC"/>
</dbReference>
<dbReference type="Pfam" id="PF02156">
    <property type="entry name" value="Glyco_hydro_26"/>
    <property type="match status" value="1"/>
</dbReference>
<dbReference type="STRING" id="1653334.GA0071312_2551"/>
<dbReference type="PANTHER" id="PTHR40079">
    <property type="entry name" value="MANNAN ENDO-1,4-BETA-MANNOSIDASE E-RELATED"/>
    <property type="match status" value="1"/>
</dbReference>
<dbReference type="Proteomes" id="UP000050497">
    <property type="component" value="Unassembled WGS sequence"/>
</dbReference>
<feature type="active site" description="Proton donor" evidence="4">
    <location>
        <position position="192"/>
    </location>
</feature>
<dbReference type="InterPro" id="IPR022790">
    <property type="entry name" value="GH26_dom"/>
</dbReference>
<dbReference type="GO" id="GO:0006080">
    <property type="term" value="P:substituted mannan metabolic process"/>
    <property type="evidence" value="ECO:0007669"/>
    <property type="project" value="InterPro"/>
</dbReference>
<gene>
    <name evidence="7" type="ORF">GA0071312_2551</name>
    <name evidence="6" type="ORF">HLUCCO17_16165</name>
</gene>
<evidence type="ECO:0000256" key="1">
    <source>
        <dbReference type="ARBA" id="ARBA00007754"/>
    </source>
</evidence>
<evidence type="ECO:0000313" key="7">
    <source>
        <dbReference type="EMBL" id="SCC81599.1"/>
    </source>
</evidence>
<dbReference type="EC" id="3.2.1.4" evidence="6"/>
<feature type="active site" description="Nucleophile" evidence="4">
    <location>
        <position position="296"/>
    </location>
</feature>
<evidence type="ECO:0000256" key="4">
    <source>
        <dbReference type="PROSITE-ProRule" id="PRU01100"/>
    </source>
</evidence>
<proteinExistence type="inferred from homology"/>
<name>A0A0P7X381_9HYPH</name>
<keyword evidence="3 4" id="KW-0326">Glycosidase</keyword>
<evidence type="ECO:0000313" key="6">
    <source>
        <dbReference type="EMBL" id="KPQ09145.1"/>
    </source>
</evidence>
<dbReference type="GO" id="GO:0016985">
    <property type="term" value="F:mannan endo-1,4-beta-mannosidase activity"/>
    <property type="evidence" value="ECO:0007669"/>
    <property type="project" value="InterPro"/>
</dbReference>
<evidence type="ECO:0000256" key="2">
    <source>
        <dbReference type="ARBA" id="ARBA00022801"/>
    </source>
</evidence>
<evidence type="ECO:0000259" key="5">
    <source>
        <dbReference type="PROSITE" id="PS51764"/>
    </source>
</evidence>
<reference evidence="7 9" key="2">
    <citation type="submission" date="2016-08" db="EMBL/GenBank/DDBJ databases">
        <authorList>
            <person name="Varghese N."/>
            <person name="Submissions Spin"/>
        </authorList>
    </citation>
    <scope>NUCLEOTIDE SEQUENCE [LARGE SCALE GENOMIC DNA]</scope>
    <source>
        <strain evidence="7 9">HL-109</strain>
    </source>
</reference>
<evidence type="ECO:0000256" key="3">
    <source>
        <dbReference type="ARBA" id="ARBA00023295"/>
    </source>
</evidence>
<protein>
    <submittedName>
        <fullName evidence="6">Endoglucanase</fullName>
        <ecNumber evidence="6">3.2.1.4</ecNumber>
    </submittedName>
</protein>
<accession>A0A0P7X381</accession>
<dbReference type="PATRIC" id="fig|1653334.4.peg.1115"/>
<dbReference type="Proteomes" id="UP000182800">
    <property type="component" value="Unassembled WGS sequence"/>
</dbReference>
<dbReference type="PROSITE" id="PS51764">
    <property type="entry name" value="GH26"/>
    <property type="match status" value="1"/>
</dbReference>
<dbReference type="Gene3D" id="3.20.20.80">
    <property type="entry name" value="Glycosidases"/>
    <property type="match status" value="1"/>
</dbReference>
<keyword evidence="9" id="KW-1185">Reference proteome</keyword>
<dbReference type="EMBL" id="FMBM01000002">
    <property type="protein sequence ID" value="SCC81599.1"/>
    <property type="molecule type" value="Genomic_DNA"/>
</dbReference>
<dbReference type="PANTHER" id="PTHR40079:SF4">
    <property type="entry name" value="GH26 DOMAIN-CONTAINING PROTEIN-RELATED"/>
    <property type="match status" value="1"/>
</dbReference>
<evidence type="ECO:0000313" key="8">
    <source>
        <dbReference type="Proteomes" id="UP000050497"/>
    </source>
</evidence>
<comment type="caution">
    <text evidence="6">The sequence shown here is derived from an EMBL/GenBank/DDBJ whole genome shotgun (WGS) entry which is preliminary data.</text>
</comment>
<dbReference type="InterPro" id="IPR006311">
    <property type="entry name" value="TAT_signal"/>
</dbReference>